<comment type="caution">
    <text evidence="1">The sequence shown here is derived from an EMBL/GenBank/DDBJ whole genome shotgun (WGS) entry which is preliminary data.</text>
</comment>
<dbReference type="EMBL" id="VEPZ02001334">
    <property type="protein sequence ID" value="KAE8678511.1"/>
    <property type="molecule type" value="Genomic_DNA"/>
</dbReference>
<protein>
    <submittedName>
        <fullName evidence="1">Uncharacterized protein</fullName>
    </submittedName>
</protein>
<name>A0A6A2XPX2_HIBSY</name>
<dbReference type="AlphaFoldDB" id="A0A6A2XPX2"/>
<sequence>MVNKVVVTGIESLVHGPQVPQIPHLVIAEKSSKEEISNGKKILMELKIIQVPELIIDTLQGHNLADVLIAKSCKRTESTRTEVCSCSFI</sequence>
<organism evidence="1 2">
    <name type="scientific">Hibiscus syriacus</name>
    <name type="common">Rose of Sharon</name>
    <dbReference type="NCBI Taxonomy" id="106335"/>
    <lineage>
        <taxon>Eukaryota</taxon>
        <taxon>Viridiplantae</taxon>
        <taxon>Streptophyta</taxon>
        <taxon>Embryophyta</taxon>
        <taxon>Tracheophyta</taxon>
        <taxon>Spermatophyta</taxon>
        <taxon>Magnoliopsida</taxon>
        <taxon>eudicotyledons</taxon>
        <taxon>Gunneridae</taxon>
        <taxon>Pentapetalae</taxon>
        <taxon>rosids</taxon>
        <taxon>malvids</taxon>
        <taxon>Malvales</taxon>
        <taxon>Malvaceae</taxon>
        <taxon>Malvoideae</taxon>
        <taxon>Hibiscus</taxon>
    </lineage>
</organism>
<reference evidence="1" key="1">
    <citation type="submission" date="2019-09" db="EMBL/GenBank/DDBJ databases">
        <title>Draft genome information of white flower Hibiscus syriacus.</title>
        <authorList>
            <person name="Kim Y.-M."/>
        </authorList>
    </citation>
    <scope>NUCLEOTIDE SEQUENCE [LARGE SCALE GENOMIC DNA]</scope>
    <source>
        <strain evidence="1">YM2019G1</strain>
    </source>
</reference>
<proteinExistence type="predicted"/>
<evidence type="ECO:0000313" key="2">
    <source>
        <dbReference type="Proteomes" id="UP000436088"/>
    </source>
</evidence>
<dbReference type="Proteomes" id="UP000436088">
    <property type="component" value="Unassembled WGS sequence"/>
</dbReference>
<evidence type="ECO:0000313" key="1">
    <source>
        <dbReference type="EMBL" id="KAE8678511.1"/>
    </source>
</evidence>
<keyword evidence="2" id="KW-1185">Reference proteome</keyword>
<accession>A0A6A2XPX2</accession>
<gene>
    <name evidence="1" type="ORF">F3Y22_tig00111408pilonHSYRG00061</name>
</gene>